<evidence type="ECO:0000313" key="3">
    <source>
        <dbReference type="EMBL" id="KAF7330703.1"/>
    </source>
</evidence>
<evidence type="ECO:0000259" key="2">
    <source>
        <dbReference type="Pfam" id="PF18803"/>
    </source>
</evidence>
<proteinExistence type="predicted"/>
<feature type="domain" description="CxC2-like cysteine cluster KDZ transposase-associated" evidence="2">
    <location>
        <begin position="185"/>
        <end position="282"/>
    </location>
</feature>
<dbReference type="EMBL" id="JACAZH010000064">
    <property type="protein sequence ID" value="KAF7330703.1"/>
    <property type="molecule type" value="Genomic_DNA"/>
</dbReference>
<feature type="compositionally biased region" description="Acidic residues" evidence="1">
    <location>
        <begin position="1050"/>
        <end position="1078"/>
    </location>
</feature>
<evidence type="ECO:0000313" key="4">
    <source>
        <dbReference type="Proteomes" id="UP000623467"/>
    </source>
</evidence>
<dbReference type="OrthoDB" id="2958330at2759"/>
<dbReference type="Pfam" id="PF18758">
    <property type="entry name" value="KDZ"/>
    <property type="match status" value="1"/>
</dbReference>
<dbReference type="PANTHER" id="PTHR33096">
    <property type="entry name" value="CXC2 DOMAIN-CONTAINING PROTEIN"/>
    <property type="match status" value="1"/>
</dbReference>
<dbReference type="AlphaFoldDB" id="A0A8H7CCQ6"/>
<feature type="region of interest" description="Disordered" evidence="1">
    <location>
        <begin position="1043"/>
        <end position="1078"/>
    </location>
</feature>
<dbReference type="InterPro" id="IPR041457">
    <property type="entry name" value="CxC2_KDZ-assoc"/>
</dbReference>
<keyword evidence="4" id="KW-1185">Reference proteome</keyword>
<organism evidence="3 4">
    <name type="scientific">Mycena sanguinolenta</name>
    <dbReference type="NCBI Taxonomy" id="230812"/>
    <lineage>
        <taxon>Eukaryota</taxon>
        <taxon>Fungi</taxon>
        <taxon>Dikarya</taxon>
        <taxon>Basidiomycota</taxon>
        <taxon>Agaricomycotina</taxon>
        <taxon>Agaricomycetes</taxon>
        <taxon>Agaricomycetidae</taxon>
        <taxon>Agaricales</taxon>
        <taxon>Marasmiineae</taxon>
        <taxon>Mycenaceae</taxon>
        <taxon>Mycena</taxon>
    </lineage>
</organism>
<protein>
    <submittedName>
        <fullName evidence="3">CxC2 domain-containing protein</fullName>
    </submittedName>
</protein>
<accession>A0A8H7CCQ6</accession>
<dbReference type="InterPro" id="IPR040521">
    <property type="entry name" value="KDZ"/>
</dbReference>
<dbReference type="Pfam" id="PF18803">
    <property type="entry name" value="CxC2"/>
    <property type="match status" value="1"/>
</dbReference>
<gene>
    <name evidence="3" type="ORF">MSAN_02448400</name>
</gene>
<dbReference type="PANTHER" id="PTHR33096:SF1">
    <property type="entry name" value="CXC1-LIKE CYSTEINE CLUSTER ASSOCIATED WITH KDZ TRANSPOSASES DOMAIN-CONTAINING PROTEIN"/>
    <property type="match status" value="1"/>
</dbReference>
<evidence type="ECO:0000256" key="1">
    <source>
        <dbReference type="SAM" id="MobiDB-lite"/>
    </source>
</evidence>
<reference evidence="3" key="1">
    <citation type="submission" date="2020-05" db="EMBL/GenBank/DDBJ databases">
        <title>Mycena genomes resolve the evolution of fungal bioluminescence.</title>
        <authorList>
            <person name="Tsai I.J."/>
        </authorList>
    </citation>
    <scope>NUCLEOTIDE SEQUENCE</scope>
    <source>
        <strain evidence="3">160909Yilan</strain>
    </source>
</reference>
<comment type="caution">
    <text evidence="3">The sequence shown here is derived from an EMBL/GenBank/DDBJ whole genome shotgun (WGS) entry which is preliminary data.</text>
</comment>
<name>A0A8H7CCQ6_9AGAR</name>
<dbReference type="Proteomes" id="UP000623467">
    <property type="component" value="Unassembled WGS sequence"/>
</dbReference>
<sequence length="1078" mass="121549">MANPTHKRKVVKPQLVGASTVASVSHTTHDQRRVRIRTTVVDNAPPPLAQSDWWAEDLTTNLARGSDAFSYQLGDSSLEAQPDYVADDGITVVVKPARNTNSDRPLQNWYVKNDEYVEESLRREGRGLPKTYAHCASSRVVDPSRPHTDHKCQGVAENGSVIILSASATGYSSWDSACNWDTRRGVICPYRQAAAHDFVLFDVTGVHELNVDFCGCRTGTDNEEPPLERRIQLLRACWWPATITSPNTCATFTVLRLFQKLNCLGKLSAYDFLRGLEMCTNHDGLDKPPDRRRPFMHIMRQWREVKRQKRGKRGHSAGGTRATKQGELAMQCRACPQPGWNLPDNWEEVDPLYRFIYFLFLATDANFRLSNRSVSSEALDPIMGDGVGYFCKRHGDDGYYAHVSKHADETEVSNCSGFQAMSLANTKRTKGLRSTGVAGVTCSRHNMWRANGIGDLQVGERQCNMDFVLLAALIGLRLLWLIISYDIACQFAINFWSRMMQLPAHMQLAIQQKDVWWKVPNFHLPDHKPKCHSPYSFHWMWGAGMTNGEGVEQNWAFSNGAAASTRLMGPGSRQATLEDIFGFHNYDRLLAMHRVLPKRLAVAIKEGTAHAVSFDAFTKGLEEARPDQVKKWRDGVDRWEAVQHTTPEDSPFDLKDEVRTLRDIQLQIATEEFVCAGDGVEVERDHTPGAFIVMGLEIEDVQRKLTVDVNALKEPTATQKLNFTRRHTVLLKRIHKFRQIQRVYMPSVRGVLSDLQKQVFDGNGEQLPEATRLFMPSELADAGIRRRVCALGLPELEARMRDGEATEALEAVRTGLRTRTMTNRYKLRNYTGQGLMTRGQGILRQINIRIHIAKLRYRYSRAALLALRGHGAWEMRLRVLADDDIRALNERALTDEEKAQNEHWAQIGGAFIEGGIARAAGVARGEGTHTLSWIWYSVGVEEGENDRCVWNGAKLWHERGDIRKRCGYCGREMRRTIAYGRTAATEWEKLAVEELPGASLELTEGRRAYAAEQAATEHARCADLEQRWRAILARADAYLDGETGAASESVEVEVEMADELDPDEEEARLEGEDEGDSV</sequence>